<comment type="subcellular location">
    <subcellularLocation>
        <location evidence="1 7">Cell inner membrane</location>
        <topology evidence="1 7">Multi-pass membrane protein</topology>
    </subcellularLocation>
</comment>
<accession>A0A2T7UJF1</accession>
<dbReference type="Proteomes" id="UP000244810">
    <property type="component" value="Unassembled WGS sequence"/>
</dbReference>
<dbReference type="GO" id="GO:0005886">
    <property type="term" value="C:plasma membrane"/>
    <property type="evidence" value="ECO:0007669"/>
    <property type="project" value="UniProtKB-SubCell"/>
</dbReference>
<dbReference type="EMBL" id="QDDR01000026">
    <property type="protein sequence ID" value="PVE44799.1"/>
    <property type="molecule type" value="Genomic_DNA"/>
</dbReference>
<evidence type="ECO:0000313" key="11">
    <source>
        <dbReference type="Proteomes" id="UP000244810"/>
    </source>
</evidence>
<keyword evidence="4 8" id="KW-0812">Transmembrane</keyword>
<dbReference type="InterPro" id="IPR010656">
    <property type="entry name" value="DctM"/>
</dbReference>
<dbReference type="InterPro" id="IPR004681">
    <property type="entry name" value="TRAP_DctM"/>
</dbReference>
<feature type="transmembrane region" description="Helical" evidence="8">
    <location>
        <begin position="342"/>
        <end position="359"/>
    </location>
</feature>
<name>A0A2T7UJF1_9RHOB</name>
<feature type="transmembrane region" description="Helical" evidence="8">
    <location>
        <begin position="177"/>
        <end position="199"/>
    </location>
</feature>
<feature type="transmembrane region" description="Helical" evidence="8">
    <location>
        <begin position="141"/>
        <end position="165"/>
    </location>
</feature>
<gene>
    <name evidence="10" type="ORF">DDE23_24705</name>
</gene>
<feature type="transmembrane region" description="Helical" evidence="8">
    <location>
        <begin position="62"/>
        <end position="84"/>
    </location>
</feature>
<dbReference type="PANTHER" id="PTHR33362">
    <property type="entry name" value="SIALIC ACID TRAP TRANSPORTER PERMEASE PROTEIN SIAT-RELATED"/>
    <property type="match status" value="1"/>
</dbReference>
<feature type="domain" description="TRAP C4-dicarboxylate transport system permease DctM subunit" evidence="9">
    <location>
        <begin position="12"/>
        <end position="425"/>
    </location>
</feature>
<keyword evidence="3 7" id="KW-0997">Cell inner membrane</keyword>
<evidence type="ECO:0000256" key="5">
    <source>
        <dbReference type="ARBA" id="ARBA00022989"/>
    </source>
</evidence>
<keyword evidence="5 8" id="KW-1133">Transmembrane helix</keyword>
<evidence type="ECO:0000313" key="10">
    <source>
        <dbReference type="EMBL" id="PVE44799.1"/>
    </source>
</evidence>
<reference evidence="10 11" key="1">
    <citation type="journal article" date="2011" name="Syst. Appl. Microbiol.">
        <title>Defluviimonas denitrificans gen. nov., sp. nov., and Pararhodobacter aggregans gen. nov., sp. nov., non-phototrophic Rhodobacteraceae from the biofilter of a marine aquaculture.</title>
        <authorList>
            <person name="Foesel B.U."/>
            <person name="Drake H.L."/>
            <person name="Schramm A."/>
        </authorList>
    </citation>
    <scope>NUCLEOTIDE SEQUENCE [LARGE SCALE GENOMIC DNA]</scope>
    <source>
        <strain evidence="10 11">D1-19</strain>
    </source>
</reference>
<keyword evidence="7" id="KW-0813">Transport</keyword>
<feature type="transmembrane region" description="Helical" evidence="8">
    <location>
        <begin position="286"/>
        <end position="307"/>
    </location>
</feature>
<evidence type="ECO:0000256" key="1">
    <source>
        <dbReference type="ARBA" id="ARBA00004429"/>
    </source>
</evidence>
<comment type="caution">
    <text evidence="10">The sequence shown here is derived from an EMBL/GenBank/DDBJ whole genome shotgun (WGS) entry which is preliminary data.</text>
</comment>
<feature type="transmembrane region" description="Helical" evidence="8">
    <location>
        <begin position="319"/>
        <end position="335"/>
    </location>
</feature>
<feature type="transmembrane region" description="Helical" evidence="8">
    <location>
        <begin position="250"/>
        <end position="265"/>
    </location>
</feature>
<dbReference type="OrthoDB" id="9790209at2"/>
<protein>
    <submittedName>
        <fullName evidence="10">C4-dicarboxylate ABC transporter permease</fullName>
    </submittedName>
</protein>
<sequence>MLDWYIPLSIGLIALVALFMTGMPIFLGFLAVIVTGVFWLMGPAGFGMVINSMYDTGTTASLGTIPLFILLGEILFRSGCVQVLMDSIDTLVGRMRGRQYVLSISLSTVLGALSGSAMAVGAMMGRSLLPVMQAKGYDTKLSIGTILGGSCLAPVIPPSLLAIIIGTLANVSISSLLLGGVGPGLFLAVLFVAACLIRVRLNPALAPEEEPVIVTARDRLRALAGLLPFTLIIFMVIGLIMLGIATPSESAATGVVGGIVTAAWYRKLSLRMLFDSFAEAAKLASVILLILVSAVMFTQLLAFTGAIGGLTRLVTTLEVNAWVMLFLLMLLPFVLCMFIDQLGLMLILIPIYVPILGVYDFDPVWFWVLFLINITLGAITPPFGYVMFALKAAAPQVAMRDIFRASWMFVGLTLLGMLVMVLAPGIVTFLPDQFR</sequence>
<evidence type="ECO:0000256" key="6">
    <source>
        <dbReference type="ARBA" id="ARBA00023136"/>
    </source>
</evidence>
<dbReference type="Pfam" id="PF06808">
    <property type="entry name" value="DctM"/>
    <property type="match status" value="1"/>
</dbReference>
<dbReference type="GO" id="GO:0022857">
    <property type="term" value="F:transmembrane transporter activity"/>
    <property type="evidence" value="ECO:0007669"/>
    <property type="project" value="UniProtKB-UniRule"/>
</dbReference>
<dbReference type="PANTHER" id="PTHR33362:SF7">
    <property type="entry name" value="SLL1103 PROTEIN"/>
    <property type="match status" value="1"/>
</dbReference>
<organism evidence="10 11">
    <name type="scientific">Pararhodobacter aggregans</name>
    <dbReference type="NCBI Taxonomy" id="404875"/>
    <lineage>
        <taxon>Bacteria</taxon>
        <taxon>Pseudomonadati</taxon>
        <taxon>Pseudomonadota</taxon>
        <taxon>Alphaproteobacteria</taxon>
        <taxon>Rhodobacterales</taxon>
        <taxon>Paracoccaceae</taxon>
        <taxon>Pararhodobacter</taxon>
    </lineage>
</organism>
<evidence type="ECO:0000256" key="4">
    <source>
        <dbReference type="ARBA" id="ARBA00022692"/>
    </source>
</evidence>
<evidence type="ECO:0000256" key="3">
    <source>
        <dbReference type="ARBA" id="ARBA00022519"/>
    </source>
</evidence>
<dbReference type="RefSeq" id="WP_107755215.1">
    <property type="nucleotide sequence ID" value="NZ_QBKF01000025.1"/>
</dbReference>
<evidence type="ECO:0000256" key="8">
    <source>
        <dbReference type="SAM" id="Phobius"/>
    </source>
</evidence>
<evidence type="ECO:0000256" key="2">
    <source>
        <dbReference type="ARBA" id="ARBA00022475"/>
    </source>
</evidence>
<feature type="transmembrane region" description="Helical" evidence="8">
    <location>
        <begin position="104"/>
        <end position="129"/>
    </location>
</feature>
<keyword evidence="2" id="KW-1003">Cell membrane</keyword>
<proteinExistence type="predicted"/>
<dbReference type="AlphaFoldDB" id="A0A2T7UJF1"/>
<keyword evidence="11" id="KW-1185">Reference proteome</keyword>
<feature type="transmembrane region" description="Helical" evidence="8">
    <location>
        <begin position="409"/>
        <end position="430"/>
    </location>
</feature>
<keyword evidence="6 8" id="KW-0472">Membrane</keyword>
<evidence type="ECO:0000256" key="7">
    <source>
        <dbReference type="RuleBase" id="RU369079"/>
    </source>
</evidence>
<feature type="transmembrane region" description="Helical" evidence="8">
    <location>
        <begin position="220"/>
        <end position="244"/>
    </location>
</feature>
<feature type="transmembrane region" description="Helical" evidence="8">
    <location>
        <begin position="12"/>
        <end position="41"/>
    </location>
</feature>
<dbReference type="PIRSF" id="PIRSF006066">
    <property type="entry name" value="HI0050"/>
    <property type="match status" value="1"/>
</dbReference>
<feature type="transmembrane region" description="Helical" evidence="8">
    <location>
        <begin position="365"/>
        <end position="388"/>
    </location>
</feature>
<evidence type="ECO:0000259" key="9">
    <source>
        <dbReference type="Pfam" id="PF06808"/>
    </source>
</evidence>
<comment type="function">
    <text evidence="7">Part of the tripartite ATP-independent periplasmic (TRAP) transport system.</text>
</comment>